<dbReference type="EMBL" id="KZ451999">
    <property type="protein sequence ID" value="PKA53236.1"/>
    <property type="molecule type" value="Genomic_DNA"/>
</dbReference>
<dbReference type="PANTHER" id="PTHR35761:SF1">
    <property type="entry name" value="PROTEIN SENSITIVE TO UV 2"/>
    <property type="match status" value="1"/>
</dbReference>
<reference evidence="1 2" key="1">
    <citation type="journal article" date="2017" name="Nature">
        <title>The Apostasia genome and the evolution of orchids.</title>
        <authorList>
            <person name="Zhang G.Q."/>
            <person name="Liu K.W."/>
            <person name="Li Z."/>
            <person name="Lohaus R."/>
            <person name="Hsiao Y.Y."/>
            <person name="Niu S.C."/>
            <person name="Wang J.Y."/>
            <person name="Lin Y.C."/>
            <person name="Xu Q."/>
            <person name="Chen L.J."/>
            <person name="Yoshida K."/>
            <person name="Fujiwara S."/>
            <person name="Wang Z.W."/>
            <person name="Zhang Y.Q."/>
            <person name="Mitsuda N."/>
            <person name="Wang M."/>
            <person name="Liu G.H."/>
            <person name="Pecoraro L."/>
            <person name="Huang H.X."/>
            <person name="Xiao X.J."/>
            <person name="Lin M."/>
            <person name="Wu X.Y."/>
            <person name="Wu W.L."/>
            <person name="Chen Y.Y."/>
            <person name="Chang S.B."/>
            <person name="Sakamoto S."/>
            <person name="Ohme-Takagi M."/>
            <person name="Yagi M."/>
            <person name="Zeng S.J."/>
            <person name="Shen C.Y."/>
            <person name="Yeh C.M."/>
            <person name="Luo Y.B."/>
            <person name="Tsai W.C."/>
            <person name="Van de Peer Y."/>
            <person name="Liu Z.J."/>
        </authorList>
    </citation>
    <scope>NUCLEOTIDE SEQUENCE [LARGE SCALE GENOMIC DNA]</scope>
    <source>
        <strain evidence="2">cv. Shenzhen</strain>
        <tissue evidence="1">Stem</tissue>
    </source>
</reference>
<dbReference type="Proteomes" id="UP000236161">
    <property type="component" value="Unassembled WGS sequence"/>
</dbReference>
<dbReference type="AlphaFoldDB" id="A0A2I0ACI8"/>
<dbReference type="STRING" id="1088818.A0A2I0ACI8"/>
<proteinExistence type="predicted"/>
<gene>
    <name evidence="1" type="ORF">AXF42_Ash009966</name>
</gene>
<dbReference type="PANTHER" id="PTHR35761">
    <property type="entry name" value="ATR INTERACTING PROTEIN"/>
    <property type="match status" value="1"/>
</dbReference>
<dbReference type="GO" id="GO:0006974">
    <property type="term" value="P:DNA damage response"/>
    <property type="evidence" value="ECO:0007669"/>
    <property type="project" value="InterPro"/>
</dbReference>
<evidence type="ECO:0000313" key="1">
    <source>
        <dbReference type="EMBL" id="PKA53236.1"/>
    </source>
</evidence>
<dbReference type="InterPro" id="IPR044952">
    <property type="entry name" value="SUV2"/>
</dbReference>
<organism evidence="1 2">
    <name type="scientific">Apostasia shenzhenica</name>
    <dbReference type="NCBI Taxonomy" id="1088818"/>
    <lineage>
        <taxon>Eukaryota</taxon>
        <taxon>Viridiplantae</taxon>
        <taxon>Streptophyta</taxon>
        <taxon>Embryophyta</taxon>
        <taxon>Tracheophyta</taxon>
        <taxon>Spermatophyta</taxon>
        <taxon>Magnoliopsida</taxon>
        <taxon>Liliopsida</taxon>
        <taxon>Asparagales</taxon>
        <taxon>Orchidaceae</taxon>
        <taxon>Apostasioideae</taxon>
        <taxon>Apostasia</taxon>
    </lineage>
</organism>
<protein>
    <submittedName>
        <fullName evidence="1">Uncharacterized protein</fullName>
    </submittedName>
</protein>
<name>A0A2I0ACI8_9ASPA</name>
<sequence>MEEPSGLTSLDVDEWDENFITEVLQVELGVISSKNAVAKLPVPPPDDPPVPQALPCSSFRLEQEASQWRGPTSLVSQECGGFPSVWADADDTDISFSPPRELSQRFLEKSNHGLTANDCVSVDTRVLTDWRVCRNNDGGRKRKEAEWLKEKEVTTLKKDSDKKTEQLKRANFQIEAKDAEIHLLRRKNLGVLKQDQPKYSMSHVEAYNSEVKDFQPDGSAASELKRRIMIDNGATNSYRAQESTFPDRSTKTKLSRARGIQTDIVQEDSNIMLQKRMLRDQRISSSLHTIWHSPYHKRSGTNLIWNLLRSSSTDFYALFGSINMSSKIAPDKLTNESLSNMPFQDGTHPIQSSDSVKAHKFYHLLMKMRDGMVPLQAFFDPLLELCNLDNVSIACMSLRILRDTLQHLLLQASSRGRSNVFVGPSTSNNFKGQGTNIEIKELGFSFGLVNLCMEEDKDSSNKMSLSIEGLLNTFEVMQQIVARNIDDHILFEALSIMSLIVMESKPNSERERFCSINLLKTLSLIMRRDVGVPVRKQAVYLLFLLLNSPKMLEMLCGEQGAVHAEITDGQKSIAAPQAASYSIFEVVAEFLTCDETTVQELKLRRRIIIFLAFMASCGRTGFEVLLKSFTSQEINFIEMIIKVLAFEMDAEVHDSGAQQELCKERISLIREALILLNRLASHPAYSEETLRVLTGRKATARLTIDVVNRLLRRIHVYLNHCGMKKLKIATEIADLVRLLKLRVFGFLGSELVLK</sequence>
<keyword evidence="2" id="KW-1185">Reference proteome</keyword>
<dbReference type="OrthoDB" id="645074at2759"/>
<accession>A0A2I0ACI8</accession>
<evidence type="ECO:0000313" key="2">
    <source>
        <dbReference type="Proteomes" id="UP000236161"/>
    </source>
</evidence>